<dbReference type="Proteomes" id="UP000248790">
    <property type="component" value="Unassembled WGS sequence"/>
</dbReference>
<accession>A0A327WIL8</accession>
<keyword evidence="2" id="KW-1185">Reference proteome</keyword>
<sequence length="526" mass="58115">MNTIINQSIRKTLQFVGLGVLGIVATSCTEDFVEMNKSKTAVVVLSPNEFPKLFSQALSQGSHHPSYQTGQNLFSDLYAQYFATTTPNFLSDRYFINMSWINSHWNPIYTQVVPQLKTLFENYQPNTAEYALSSIWWVFSFHRMTDHYGPIPYFDAGIPAQSVKYDAQDKIYDDFFKRLDAAVTVLKGKTTEKPFGVADIIYAGDVNKWIKFANTLRLRLALRISKVDPARAKTEAEAAVAGGVLTSAAEDAMMVRTAVSSADANGLSRIAAWGEFRMSATMESFLKGYNDPRMTEFFQPAFATKTYEGLRNGLSPAQLIEPLNTNDNNSNIGARWVRNTGTGSGWENIFAVKADIMHAAEAYFLRVEGALNGWNMGGGTAKSFYEDGIRASMATWGFSGAAVDAYINGTTPPVAPGDSQKSPAISNIPVKWGATEAVQREQIGTQKWLALYPDGMEAWAEVRRSGYPKLYNVVNSVNADVPTTEFIKRIPFIDAERQNNKAAVEAAVSLLGGPDKASTPLWWDKD</sequence>
<reference evidence="1 2" key="1">
    <citation type="submission" date="2018-06" db="EMBL/GenBank/DDBJ databases">
        <title>Genomic Encyclopedia of Archaeal and Bacterial Type Strains, Phase II (KMG-II): from individual species to whole genera.</title>
        <authorList>
            <person name="Goeker M."/>
        </authorList>
    </citation>
    <scope>NUCLEOTIDE SEQUENCE [LARGE SCALE GENOMIC DNA]</scope>
    <source>
        <strain evidence="1 2">DSM 21851</strain>
    </source>
</reference>
<dbReference type="AlphaFoldDB" id="A0A327WIL8"/>
<gene>
    <name evidence="1" type="ORF">LX87_05424</name>
</gene>
<dbReference type="InterPro" id="IPR024302">
    <property type="entry name" value="SusD-like"/>
</dbReference>
<comment type="caution">
    <text evidence="1">The sequence shown here is derived from an EMBL/GenBank/DDBJ whole genome shotgun (WGS) entry which is preliminary data.</text>
</comment>
<protein>
    <submittedName>
        <fullName evidence="1">SusD/RagB-like outer membrane lipoprotein</fullName>
    </submittedName>
</protein>
<dbReference type="RefSeq" id="WP_111631427.1">
    <property type="nucleotide sequence ID" value="NZ_QLMC01000011.1"/>
</dbReference>
<dbReference type="OrthoDB" id="843771at2"/>
<keyword evidence="1" id="KW-0449">Lipoprotein</keyword>
<dbReference type="InterPro" id="IPR011990">
    <property type="entry name" value="TPR-like_helical_dom_sf"/>
</dbReference>
<dbReference type="Pfam" id="PF12741">
    <property type="entry name" value="SusD-like"/>
    <property type="match status" value="1"/>
</dbReference>
<proteinExistence type="predicted"/>
<evidence type="ECO:0000313" key="1">
    <source>
        <dbReference type="EMBL" id="RAJ90880.1"/>
    </source>
</evidence>
<dbReference type="EMBL" id="QLMC01000011">
    <property type="protein sequence ID" value="RAJ90880.1"/>
    <property type="molecule type" value="Genomic_DNA"/>
</dbReference>
<dbReference type="Gene3D" id="1.25.40.390">
    <property type="match status" value="1"/>
</dbReference>
<name>A0A327WIL8_LARAB</name>
<dbReference type="SUPFAM" id="SSF48452">
    <property type="entry name" value="TPR-like"/>
    <property type="match status" value="1"/>
</dbReference>
<evidence type="ECO:0000313" key="2">
    <source>
        <dbReference type="Proteomes" id="UP000248790"/>
    </source>
</evidence>
<organism evidence="1 2">
    <name type="scientific">Larkinella arboricola</name>
    <dbReference type="NCBI Taxonomy" id="643671"/>
    <lineage>
        <taxon>Bacteria</taxon>
        <taxon>Pseudomonadati</taxon>
        <taxon>Bacteroidota</taxon>
        <taxon>Cytophagia</taxon>
        <taxon>Cytophagales</taxon>
        <taxon>Spirosomataceae</taxon>
        <taxon>Larkinella</taxon>
    </lineage>
</organism>